<dbReference type="InterPro" id="IPR008991">
    <property type="entry name" value="Translation_prot_SH3-like_sf"/>
</dbReference>
<dbReference type="GO" id="GO:0005634">
    <property type="term" value="C:nucleus"/>
    <property type="evidence" value="ECO:0007669"/>
    <property type="project" value="UniProtKB-SubCell"/>
</dbReference>
<keyword evidence="9" id="KW-0539">Nucleus</keyword>
<dbReference type="Pfam" id="PF03947">
    <property type="entry name" value="Ribosomal_L2_C"/>
    <property type="match status" value="1"/>
</dbReference>
<dbReference type="GO" id="GO:0000981">
    <property type="term" value="F:DNA-binding transcription factor activity, RNA polymerase II-specific"/>
    <property type="evidence" value="ECO:0007669"/>
    <property type="project" value="InterPro"/>
</dbReference>
<keyword evidence="7" id="KW-0496">Mitochondrion</keyword>
<dbReference type="SUPFAM" id="SSF57701">
    <property type="entry name" value="Zn2/Cys6 DNA-binding domain"/>
    <property type="match status" value="1"/>
</dbReference>
<dbReference type="InterPro" id="IPR022669">
    <property type="entry name" value="Ribosomal_uL2_C"/>
</dbReference>
<dbReference type="PROSITE" id="PS50048">
    <property type="entry name" value="ZN2_CY6_FUNGAL_2"/>
    <property type="match status" value="1"/>
</dbReference>
<feature type="region of interest" description="Disordered" evidence="13">
    <location>
        <begin position="316"/>
        <end position="365"/>
    </location>
</feature>
<dbReference type="STRING" id="1157616.A0A1Z5TMM8"/>
<comment type="similarity">
    <text evidence="3">Belongs to the universal ribosomal protein uL2 family.</text>
</comment>
<dbReference type="FunFam" id="2.40.50.140:FF:000128">
    <property type="entry name" value="50S ribosomal protein L2"/>
    <property type="match status" value="1"/>
</dbReference>
<dbReference type="Gene3D" id="2.40.50.140">
    <property type="entry name" value="Nucleic acid-binding proteins"/>
    <property type="match status" value="1"/>
</dbReference>
<feature type="region of interest" description="Disordered" evidence="13">
    <location>
        <begin position="374"/>
        <end position="393"/>
    </location>
</feature>
<evidence type="ECO:0000256" key="2">
    <source>
        <dbReference type="ARBA" id="ARBA00004173"/>
    </source>
</evidence>
<evidence type="ECO:0000256" key="7">
    <source>
        <dbReference type="ARBA" id="ARBA00023128"/>
    </source>
</evidence>
<dbReference type="GO" id="GO:0008270">
    <property type="term" value="F:zinc ion binding"/>
    <property type="evidence" value="ECO:0007669"/>
    <property type="project" value="InterPro"/>
</dbReference>
<dbReference type="InterPro" id="IPR012340">
    <property type="entry name" value="NA-bd_OB-fold"/>
</dbReference>
<sequence length="1191" mass="131311">MMLQPRIRPVCHQCRSLLSSVRRSYATTIEDPIRASSATQDAISFSPAAAPMRKEAGFQLKTYKPRTPGVRHLKRPINDHLYKGKPYLKLTFAKVGHGKGGRNNSGRVVMRHRGGGARRRVRTVDFKRQAPGKHIVERIEYDPNRSAHLALIESVKTKTKSYIIASEGMRAGDVIESFLSGIPKDLLDSMGGVMDPGMLAAKTAFRGNCLPMHMVPMGTQVYCVGSAPGRGAVFCRSAGTYATVIAKDEVGGEGKKKVKDVTVRLQSGEVRKVAKDACATIGVASNPHWQFRQLGKAGRSRWLNIRPTVRGVAMNSVDHAHGGGRGKSKGNVDPVSIWGTPAKSGYKTRKKRNPNNHQGAENMAGSEDATAGEDYFNDLSQQPPRQNVGNNAQVPKPKRIACVLCRKRKLKCDGEKPACGTCSRLQHDCAYDEVRRKSGPKRGYVKALEARLQQVETLLKTQDDQPSGQGNRHGNRDGNAGEQSKEAGSQPLQYGNMVPDFPNIAGGFDNTEILPQDFINDTDAFEPMSQDQYIDTSFGGMSSANNNNNNLDMPSEESFPWEMISLGLDEPMPPQDVIDELNQAYFDKIHPTLPMLHKPRYYAALNLAPNMRPPVCLRYAMWASAAAVTDKWQDLQQHFYQRARKYIQQDEMRGHGESMISVAHCQTWVILATYEFKLMYFPRAWMSAGRACRMGLMMGLHRVDGIGLDVKQCLPPPKDFVEREERRRTFWGCFCVDRYSSIGTGWPMVVDEKDIMSVLPANEDAYLMGKSESTLTLAEALSPDGTPYLSSFAGVVLLGCLFGRNLTHLHRPDPGEREDDLNGEFWKRHRSMDNTLLNIALALPDRLRLPMGISDVNVVFTNMNIHTSTICLHQAAIFKAEKNRMHARVSQESKIRCITAASEIASIMRQVSHIDVSLMNPFMSFCLYVAARVFVQYLKPRPDDVQVRSSLQFLLQAMNAIKRKNPLTESFLVQLDVDMEGAGLGSARPRNDRSTSNRSPGQPQTHQTMKSTHEGCGPTFGDQGVSKYADPNSNAAPVSRSSTATEAFGYGNQDSSTSPPFQLPDRRKTPAGFRPGAIPGGALLRSPEGGMIFDLGSSPEGSGGRGSSDNNNRTPSLSSGGGSQNPNTSTSSHTSQTGYSPPTKTDRIATPDAWVCFSLGIPMPLSKGLRPRRQRSSLPQLKRVSRPVLRV</sequence>
<dbReference type="GO" id="GO:0006351">
    <property type="term" value="P:DNA-templated transcription"/>
    <property type="evidence" value="ECO:0007669"/>
    <property type="project" value="InterPro"/>
</dbReference>
<dbReference type="GO" id="GO:0003735">
    <property type="term" value="F:structural constituent of ribosome"/>
    <property type="evidence" value="ECO:0007669"/>
    <property type="project" value="InterPro"/>
</dbReference>
<dbReference type="GO" id="GO:0005739">
    <property type="term" value="C:mitochondrion"/>
    <property type="evidence" value="ECO:0007669"/>
    <property type="project" value="UniProtKB-SubCell"/>
</dbReference>
<dbReference type="SMART" id="SM01383">
    <property type="entry name" value="Ribosomal_L2"/>
    <property type="match status" value="1"/>
</dbReference>
<evidence type="ECO:0000256" key="12">
    <source>
        <dbReference type="ARBA" id="ARBA00069872"/>
    </source>
</evidence>
<dbReference type="InterPro" id="IPR005880">
    <property type="entry name" value="Ribosomal_uL2_bac/org-type"/>
</dbReference>
<evidence type="ECO:0000256" key="5">
    <source>
        <dbReference type="ARBA" id="ARBA00022980"/>
    </source>
</evidence>
<dbReference type="PANTHER" id="PTHR47338">
    <property type="entry name" value="ZN(II)2CYS6 TRANSCRIPTION FACTOR (EUROFUNG)-RELATED"/>
    <property type="match status" value="1"/>
</dbReference>
<feature type="region of interest" description="Disordered" evidence="13">
    <location>
        <begin position="459"/>
        <end position="494"/>
    </location>
</feature>
<dbReference type="InterPro" id="IPR007219">
    <property type="entry name" value="XnlR_reg_dom"/>
</dbReference>
<dbReference type="EMBL" id="MUNK01000022">
    <property type="protein sequence ID" value="OTA37280.1"/>
    <property type="molecule type" value="Genomic_DNA"/>
</dbReference>
<keyword evidence="5" id="KW-0689">Ribosomal protein</keyword>
<name>A0A1Z5TMM8_HORWE</name>
<keyword evidence="16" id="KW-1185">Reference proteome</keyword>
<dbReference type="SUPFAM" id="SSF50249">
    <property type="entry name" value="Nucleic acid-binding proteins"/>
    <property type="match status" value="1"/>
</dbReference>
<dbReference type="NCBIfam" id="TIGR01171">
    <property type="entry name" value="rplB_bact"/>
    <property type="match status" value="1"/>
</dbReference>
<dbReference type="GO" id="GO:0003723">
    <property type="term" value="F:RNA binding"/>
    <property type="evidence" value="ECO:0007669"/>
    <property type="project" value="InterPro"/>
</dbReference>
<dbReference type="Gene3D" id="2.30.30.30">
    <property type="match status" value="1"/>
</dbReference>
<dbReference type="InterPro" id="IPR001138">
    <property type="entry name" value="Zn2Cys6_DnaBD"/>
</dbReference>
<comment type="caution">
    <text evidence="15">The sequence shown here is derived from an EMBL/GenBank/DDBJ whole genome shotgun (WGS) entry which is preliminary data.</text>
</comment>
<dbReference type="SMART" id="SM01382">
    <property type="entry name" value="Ribosomal_L2_C"/>
    <property type="match status" value="1"/>
</dbReference>
<evidence type="ECO:0000256" key="4">
    <source>
        <dbReference type="ARBA" id="ARBA00022723"/>
    </source>
</evidence>
<protein>
    <recommendedName>
        <fullName evidence="12">Large ribosomal subunit protein uL2m</fullName>
    </recommendedName>
</protein>
<reference evidence="15 16" key="1">
    <citation type="submission" date="2017-01" db="EMBL/GenBank/DDBJ databases">
        <title>The recent genome duplication of the halophilic yeast Hortaea werneckii: insights from long-read sequencing.</title>
        <authorList>
            <person name="Sinha S."/>
            <person name="Flibotte S."/>
            <person name="Neira M."/>
            <person name="Lenassi M."/>
            <person name="Gostincar C."/>
            <person name="Stajich J.E."/>
            <person name="Nislow C.E."/>
        </authorList>
    </citation>
    <scope>NUCLEOTIDE SEQUENCE [LARGE SCALE GENOMIC DNA]</scope>
    <source>
        <strain evidence="15 16">EXF-2000</strain>
    </source>
</reference>
<feature type="compositionally biased region" description="Polar residues" evidence="13">
    <location>
        <begin position="378"/>
        <end position="393"/>
    </location>
</feature>
<accession>A0A1Z5TMM8</accession>
<dbReference type="PANTHER" id="PTHR47338:SF10">
    <property type="entry name" value="TRANSCRIPTION FACTOR DOMAIN-CONTAINING PROTEIN-RELATED"/>
    <property type="match status" value="1"/>
</dbReference>
<evidence type="ECO:0000259" key="14">
    <source>
        <dbReference type="PROSITE" id="PS50048"/>
    </source>
</evidence>
<feature type="compositionally biased region" description="Polar residues" evidence="13">
    <location>
        <begin position="459"/>
        <end position="472"/>
    </location>
</feature>
<gene>
    <name evidence="15" type="ORF">BTJ68_02722</name>
</gene>
<feature type="compositionally biased region" description="Basic residues" evidence="13">
    <location>
        <begin position="109"/>
        <end position="118"/>
    </location>
</feature>
<dbReference type="Gene3D" id="4.10.950.10">
    <property type="entry name" value="Ribosomal protein L2, domain 3"/>
    <property type="match status" value="1"/>
</dbReference>
<feature type="domain" description="Zn(2)-C6 fungal-type" evidence="14">
    <location>
        <begin position="401"/>
        <end position="431"/>
    </location>
</feature>
<evidence type="ECO:0000256" key="10">
    <source>
        <dbReference type="ARBA" id="ARBA00023274"/>
    </source>
</evidence>
<dbReference type="SMART" id="SM00906">
    <property type="entry name" value="Fungal_trans"/>
    <property type="match status" value="1"/>
</dbReference>
<dbReference type="InterPro" id="IPR014726">
    <property type="entry name" value="Ribosomal_uL2_dom3"/>
</dbReference>
<evidence type="ECO:0000256" key="1">
    <source>
        <dbReference type="ARBA" id="ARBA00004123"/>
    </source>
</evidence>
<evidence type="ECO:0000313" key="16">
    <source>
        <dbReference type="Proteomes" id="UP000194280"/>
    </source>
</evidence>
<feature type="compositionally biased region" description="Polar residues" evidence="13">
    <location>
        <begin position="1114"/>
        <end position="1143"/>
    </location>
</feature>
<dbReference type="CDD" id="cd00067">
    <property type="entry name" value="GAL4"/>
    <property type="match status" value="1"/>
</dbReference>
<organism evidence="15 16">
    <name type="scientific">Hortaea werneckii EXF-2000</name>
    <dbReference type="NCBI Taxonomy" id="1157616"/>
    <lineage>
        <taxon>Eukaryota</taxon>
        <taxon>Fungi</taxon>
        <taxon>Dikarya</taxon>
        <taxon>Ascomycota</taxon>
        <taxon>Pezizomycotina</taxon>
        <taxon>Dothideomycetes</taxon>
        <taxon>Dothideomycetidae</taxon>
        <taxon>Mycosphaerellales</taxon>
        <taxon>Teratosphaeriaceae</taxon>
        <taxon>Hortaea</taxon>
    </lineage>
</organism>
<dbReference type="GO" id="GO:0006412">
    <property type="term" value="P:translation"/>
    <property type="evidence" value="ECO:0007669"/>
    <property type="project" value="InterPro"/>
</dbReference>
<dbReference type="Pfam" id="PF00172">
    <property type="entry name" value="Zn_clus"/>
    <property type="match status" value="1"/>
</dbReference>
<dbReference type="InterPro" id="IPR036864">
    <property type="entry name" value="Zn2-C6_fun-type_DNA-bd_sf"/>
</dbReference>
<dbReference type="GO" id="GO:0015934">
    <property type="term" value="C:large ribosomal subunit"/>
    <property type="evidence" value="ECO:0007669"/>
    <property type="project" value="InterPro"/>
</dbReference>
<feature type="region of interest" description="Disordered" evidence="13">
    <location>
        <begin position="98"/>
        <end position="118"/>
    </location>
</feature>
<dbReference type="Gene3D" id="4.10.240.10">
    <property type="entry name" value="Zn(2)-C6 fungal-type DNA-binding domain"/>
    <property type="match status" value="1"/>
</dbReference>
<dbReference type="InterPro" id="IPR022666">
    <property type="entry name" value="Ribosomal_uL2_RNA-bd_dom"/>
</dbReference>
<dbReference type="GO" id="GO:0016740">
    <property type="term" value="F:transferase activity"/>
    <property type="evidence" value="ECO:0007669"/>
    <property type="project" value="InterPro"/>
</dbReference>
<dbReference type="InterPro" id="IPR014722">
    <property type="entry name" value="Rib_uL2_dom2"/>
</dbReference>
<evidence type="ECO:0000313" key="15">
    <source>
        <dbReference type="EMBL" id="OTA37280.1"/>
    </source>
</evidence>
<evidence type="ECO:0000256" key="6">
    <source>
        <dbReference type="ARBA" id="ARBA00023015"/>
    </source>
</evidence>
<dbReference type="InterPro" id="IPR050815">
    <property type="entry name" value="TF_fung"/>
</dbReference>
<dbReference type="SMART" id="SM00066">
    <property type="entry name" value="GAL4"/>
    <property type="match status" value="1"/>
</dbReference>
<dbReference type="FunFam" id="4.10.950.10:FF:000001">
    <property type="entry name" value="50S ribosomal protein L2"/>
    <property type="match status" value="1"/>
</dbReference>
<dbReference type="Pfam" id="PF00181">
    <property type="entry name" value="Ribosomal_L2_N"/>
    <property type="match status" value="1"/>
</dbReference>
<feature type="compositionally biased region" description="Polar residues" evidence="13">
    <location>
        <begin position="996"/>
        <end position="1010"/>
    </location>
</feature>
<evidence type="ECO:0000256" key="11">
    <source>
        <dbReference type="ARBA" id="ARBA00037226"/>
    </source>
</evidence>
<evidence type="ECO:0000256" key="8">
    <source>
        <dbReference type="ARBA" id="ARBA00023163"/>
    </source>
</evidence>
<dbReference type="AlphaFoldDB" id="A0A1Z5TMM8"/>
<dbReference type="CDD" id="cd12148">
    <property type="entry name" value="fungal_TF_MHR"/>
    <property type="match status" value="1"/>
</dbReference>
<dbReference type="Proteomes" id="UP000194280">
    <property type="component" value="Unassembled WGS sequence"/>
</dbReference>
<evidence type="ECO:0000256" key="3">
    <source>
        <dbReference type="ARBA" id="ARBA00005636"/>
    </source>
</evidence>
<feature type="region of interest" description="Disordered" evidence="13">
    <location>
        <begin position="1165"/>
        <end position="1191"/>
    </location>
</feature>
<feature type="compositionally biased region" description="Polar residues" evidence="13">
    <location>
        <begin position="1031"/>
        <end position="1045"/>
    </location>
</feature>
<dbReference type="GO" id="GO:0003677">
    <property type="term" value="F:DNA binding"/>
    <property type="evidence" value="ECO:0007669"/>
    <property type="project" value="InterPro"/>
</dbReference>
<dbReference type="Pfam" id="PF04082">
    <property type="entry name" value="Fungal_trans"/>
    <property type="match status" value="1"/>
</dbReference>
<evidence type="ECO:0000256" key="9">
    <source>
        <dbReference type="ARBA" id="ARBA00023242"/>
    </source>
</evidence>
<keyword evidence="4" id="KW-0479">Metal-binding</keyword>
<comment type="subcellular location">
    <subcellularLocation>
        <location evidence="2">Mitochondrion</location>
    </subcellularLocation>
    <subcellularLocation>
        <location evidence="1">Nucleus</location>
    </subcellularLocation>
</comment>
<keyword evidence="10" id="KW-0687">Ribonucleoprotein</keyword>
<comment type="function">
    <text evidence="11">Component of the mitochondrial ribosome (mitoribosome), a dedicated translation machinery responsible for the synthesis of mitochondrial genome-encoded proteins, including at least some of the essential transmembrane subunits of the mitochondrial respiratory chain. The mitoribosomes are attached to the mitochondrial inner membrane and translation products are cotranslationally integrated into the membrane.</text>
</comment>
<dbReference type="PROSITE" id="PS00463">
    <property type="entry name" value="ZN2_CY6_FUNGAL_1"/>
    <property type="match status" value="1"/>
</dbReference>
<feature type="region of interest" description="Disordered" evidence="13">
    <location>
        <begin position="983"/>
        <end position="1146"/>
    </location>
</feature>
<keyword evidence="8" id="KW-0804">Transcription</keyword>
<dbReference type="VEuPathDB" id="FungiDB:BTJ68_02722"/>
<keyword evidence="6" id="KW-0805">Transcription regulation</keyword>
<dbReference type="InParanoid" id="A0A1Z5TMM8"/>
<evidence type="ECO:0000256" key="13">
    <source>
        <dbReference type="SAM" id="MobiDB-lite"/>
    </source>
</evidence>
<proteinExistence type="inferred from homology"/>
<dbReference type="SUPFAM" id="SSF50104">
    <property type="entry name" value="Translation proteins SH3-like domain"/>
    <property type="match status" value="1"/>
</dbReference>